<keyword evidence="12" id="KW-0902">Two-component regulatory system</keyword>
<dbReference type="SUPFAM" id="SSF50341">
    <property type="entry name" value="CheW-like"/>
    <property type="match status" value="1"/>
</dbReference>
<evidence type="ECO:0000256" key="10">
    <source>
        <dbReference type="ARBA" id="ARBA00022777"/>
    </source>
</evidence>
<keyword evidence="11" id="KW-0067">ATP-binding</keyword>
<keyword evidence="10" id="KW-0418">Kinase</keyword>
<dbReference type="PROSITE" id="PS50894">
    <property type="entry name" value="HPT"/>
    <property type="match status" value="1"/>
</dbReference>
<feature type="domain" description="CheW-like" evidence="16">
    <location>
        <begin position="520"/>
        <end position="659"/>
    </location>
</feature>
<evidence type="ECO:0000256" key="7">
    <source>
        <dbReference type="ARBA" id="ARBA00022553"/>
    </source>
</evidence>
<dbReference type="Pfam" id="PF02895">
    <property type="entry name" value="H-kinase_dim"/>
    <property type="match status" value="1"/>
</dbReference>
<dbReference type="PROSITE" id="PS50851">
    <property type="entry name" value="CHEW"/>
    <property type="match status" value="1"/>
</dbReference>
<evidence type="ECO:0000256" key="8">
    <source>
        <dbReference type="ARBA" id="ARBA00022679"/>
    </source>
</evidence>
<dbReference type="Pfam" id="PF01627">
    <property type="entry name" value="Hpt"/>
    <property type="match status" value="1"/>
</dbReference>
<proteinExistence type="predicted"/>
<dbReference type="Gene3D" id="1.20.120.160">
    <property type="entry name" value="HPT domain"/>
    <property type="match status" value="1"/>
</dbReference>
<dbReference type="InterPro" id="IPR003594">
    <property type="entry name" value="HATPase_dom"/>
</dbReference>
<reference evidence="18 19" key="1">
    <citation type="submission" date="2022-06" db="EMBL/GenBank/DDBJ databases">
        <title>Isolation of gut microbiota from human fecal samples.</title>
        <authorList>
            <person name="Pamer E.G."/>
            <person name="Barat B."/>
            <person name="Waligurski E."/>
            <person name="Medina S."/>
            <person name="Paddock L."/>
            <person name="Mostad J."/>
        </authorList>
    </citation>
    <scope>NUCLEOTIDE SEQUENCE [LARGE SCALE GENOMIC DNA]</scope>
    <source>
        <strain evidence="18 19">DFI.9.90</strain>
    </source>
</reference>
<keyword evidence="6" id="KW-0145">Chemotaxis</keyword>
<dbReference type="PANTHER" id="PTHR43395:SF10">
    <property type="entry name" value="CHEMOTAXIS PROTEIN CHEA"/>
    <property type="match status" value="1"/>
</dbReference>
<evidence type="ECO:0000256" key="5">
    <source>
        <dbReference type="ARBA" id="ARBA00022490"/>
    </source>
</evidence>
<keyword evidence="7 14" id="KW-0597">Phosphoprotein</keyword>
<dbReference type="SUPFAM" id="SSF55052">
    <property type="entry name" value="CheY-binding domain of CheA"/>
    <property type="match status" value="1"/>
</dbReference>
<dbReference type="InterPro" id="IPR010808">
    <property type="entry name" value="CheA_P2-bd"/>
</dbReference>
<accession>A0AAW5K251</accession>
<dbReference type="CDD" id="cd00088">
    <property type="entry name" value="HPT"/>
    <property type="match status" value="1"/>
</dbReference>
<dbReference type="Gene3D" id="3.30.565.10">
    <property type="entry name" value="Histidine kinase-like ATPase, C-terminal domain"/>
    <property type="match status" value="1"/>
</dbReference>
<evidence type="ECO:0000256" key="2">
    <source>
        <dbReference type="ARBA" id="ARBA00004496"/>
    </source>
</evidence>
<feature type="modified residue" description="Phosphohistidine" evidence="14">
    <location>
        <position position="52"/>
    </location>
</feature>
<evidence type="ECO:0000256" key="1">
    <source>
        <dbReference type="ARBA" id="ARBA00000085"/>
    </source>
</evidence>
<evidence type="ECO:0000256" key="12">
    <source>
        <dbReference type="ARBA" id="ARBA00023012"/>
    </source>
</evidence>
<dbReference type="InterPro" id="IPR036641">
    <property type="entry name" value="HPT_dom_sf"/>
</dbReference>
<sequence>MPEQNDFNKEFLDLFIFETGKYLDEADGILLTDEKGKEFSEENINDLFRIMHTIKSTSAMMGYDLLSAFAHRLEDLFSALRSAAAREAGLGGRVFDLLFGSLEAMREELKRQPGSEEGAEAFESLTLQMAVVLDEMKNGVAAAPAQSPATEGGEASVRIFLEPGCAMANVRAYIICTQLRQLCAGLKYSPENMENSPELAEEILKNGFTVTFPRGCRDRMLEAALAELYVQRAEACPCEKEAEAAVSAPRRERERPRAENSAVSGKPAANVINVYLSKLDKLQDIMGELVIAESIAESALFSCDGVSDQAAAAMSRLKKLTDAMRSVIMSIRMTSISDLFHKMRRVARDTARKLGKEVEFLAEGSDIVADKGILDVLSDVLSHVVRNAITHGIEGADERLAQGKPAAGRVTMTARSTGNGIIITISDDGRGVSLKRVLEAAREKGVAVKEGVSYTSGEILQLLMTAGVTTSEFVDEYSGRGVGLDALNAAVKKMRGTVSMESEEGRGTSFIISIPQTLAIMDCIKLEATRTLYMLPVPDVYKIVVPERKNLLELPGGAQKLLFQGHTIPLLRLDGVFGLEKSGKEFERGIIVVIEGEHSAAAIYADKLMGQQRAVIKPVPGFLQYFGVEKIGISGCTILGDGGISLVIDADAMLAKGEEALL</sequence>
<evidence type="ECO:0000256" key="11">
    <source>
        <dbReference type="ARBA" id="ARBA00022840"/>
    </source>
</evidence>
<dbReference type="SMART" id="SM00073">
    <property type="entry name" value="HPT"/>
    <property type="match status" value="1"/>
</dbReference>
<dbReference type="SMART" id="SM00387">
    <property type="entry name" value="HATPase_c"/>
    <property type="match status" value="1"/>
</dbReference>
<dbReference type="SMART" id="SM00260">
    <property type="entry name" value="CheW"/>
    <property type="match status" value="1"/>
</dbReference>
<dbReference type="Pfam" id="PF02518">
    <property type="entry name" value="HATPase_c"/>
    <property type="match status" value="1"/>
</dbReference>
<dbReference type="Pfam" id="PF01584">
    <property type="entry name" value="CheW"/>
    <property type="match status" value="1"/>
</dbReference>
<dbReference type="SUPFAM" id="SSF47384">
    <property type="entry name" value="Homodimeric domain of signal transducing histidine kinase"/>
    <property type="match status" value="1"/>
</dbReference>
<dbReference type="AlphaFoldDB" id="A0AAW5K251"/>
<evidence type="ECO:0000256" key="9">
    <source>
        <dbReference type="ARBA" id="ARBA00022741"/>
    </source>
</evidence>
<keyword evidence="8" id="KW-0808">Transferase</keyword>
<keyword evidence="19" id="KW-1185">Reference proteome</keyword>
<keyword evidence="5" id="KW-0963">Cytoplasm</keyword>
<dbReference type="Proteomes" id="UP001205919">
    <property type="component" value="Unassembled WGS sequence"/>
</dbReference>
<dbReference type="InterPro" id="IPR035891">
    <property type="entry name" value="CheY-binding_CheA"/>
</dbReference>
<dbReference type="FunFam" id="3.30.565.10:FF:000016">
    <property type="entry name" value="Chemotaxis protein CheA, putative"/>
    <property type="match status" value="1"/>
</dbReference>
<dbReference type="GO" id="GO:0005524">
    <property type="term" value="F:ATP binding"/>
    <property type="evidence" value="ECO:0007669"/>
    <property type="project" value="UniProtKB-KW"/>
</dbReference>
<gene>
    <name evidence="18" type="ORF">NE630_05850</name>
</gene>
<feature type="domain" description="Histidine kinase" evidence="15">
    <location>
        <begin position="316"/>
        <end position="518"/>
    </location>
</feature>
<dbReference type="Pfam" id="PF07194">
    <property type="entry name" value="P2"/>
    <property type="match status" value="1"/>
</dbReference>
<evidence type="ECO:0000256" key="13">
    <source>
        <dbReference type="ARBA" id="ARBA00035100"/>
    </source>
</evidence>
<evidence type="ECO:0000256" key="6">
    <source>
        <dbReference type="ARBA" id="ARBA00022500"/>
    </source>
</evidence>
<comment type="function">
    <text evidence="13">Involved in the transmission of sensory signals from the chemoreceptors to the flagellar motors. CheA is autophosphorylated; it can transfer its phosphate group to either CheB or CheY.</text>
</comment>
<dbReference type="Gene3D" id="2.30.30.40">
    <property type="entry name" value="SH3 Domains"/>
    <property type="match status" value="1"/>
</dbReference>
<dbReference type="PROSITE" id="PS50109">
    <property type="entry name" value="HIS_KIN"/>
    <property type="match status" value="1"/>
</dbReference>
<evidence type="ECO:0000259" key="17">
    <source>
        <dbReference type="PROSITE" id="PS50894"/>
    </source>
</evidence>
<comment type="subcellular location">
    <subcellularLocation>
        <location evidence="2">Cytoplasm</location>
    </subcellularLocation>
</comment>
<dbReference type="EC" id="2.7.13.3" evidence="3"/>
<dbReference type="SMART" id="SM01231">
    <property type="entry name" value="H-kinase_dim"/>
    <property type="match status" value="1"/>
</dbReference>
<dbReference type="InterPro" id="IPR036061">
    <property type="entry name" value="CheW-like_dom_sf"/>
</dbReference>
<dbReference type="InterPro" id="IPR036097">
    <property type="entry name" value="HisK_dim/P_sf"/>
</dbReference>
<comment type="caution">
    <text evidence="18">The sequence shown here is derived from an EMBL/GenBank/DDBJ whole genome shotgun (WGS) entry which is preliminary data.</text>
</comment>
<evidence type="ECO:0000259" key="15">
    <source>
        <dbReference type="PROSITE" id="PS50109"/>
    </source>
</evidence>
<dbReference type="SUPFAM" id="SSF47226">
    <property type="entry name" value="Histidine-containing phosphotransfer domain, HPT domain"/>
    <property type="match status" value="1"/>
</dbReference>
<dbReference type="InterPro" id="IPR002545">
    <property type="entry name" value="CheW-lke_dom"/>
</dbReference>
<protein>
    <recommendedName>
        <fullName evidence="4">Chemotaxis protein CheA</fullName>
        <ecNumber evidence="3">2.7.13.3</ecNumber>
    </recommendedName>
</protein>
<dbReference type="InterPro" id="IPR004358">
    <property type="entry name" value="Sig_transdc_His_kin-like_C"/>
</dbReference>
<dbReference type="Gene3D" id="1.10.287.560">
    <property type="entry name" value="Histidine kinase CheA-like, homodimeric domain"/>
    <property type="match status" value="1"/>
</dbReference>
<dbReference type="RefSeq" id="WP_008711313.1">
    <property type="nucleotide sequence ID" value="NZ_CABKQM010000008.1"/>
</dbReference>
<evidence type="ECO:0000259" key="16">
    <source>
        <dbReference type="PROSITE" id="PS50851"/>
    </source>
</evidence>
<dbReference type="EMBL" id="JANFYT010000010">
    <property type="protein sequence ID" value="MCQ4813951.1"/>
    <property type="molecule type" value="Genomic_DNA"/>
</dbReference>
<dbReference type="GO" id="GO:0006935">
    <property type="term" value="P:chemotaxis"/>
    <property type="evidence" value="ECO:0007669"/>
    <property type="project" value="UniProtKB-KW"/>
</dbReference>
<evidence type="ECO:0000313" key="19">
    <source>
        <dbReference type="Proteomes" id="UP001205919"/>
    </source>
</evidence>
<evidence type="ECO:0000256" key="3">
    <source>
        <dbReference type="ARBA" id="ARBA00012438"/>
    </source>
</evidence>
<dbReference type="InterPro" id="IPR005467">
    <property type="entry name" value="His_kinase_dom"/>
</dbReference>
<dbReference type="InterPro" id="IPR051315">
    <property type="entry name" value="Bact_Chemotaxis_CheA"/>
</dbReference>
<dbReference type="GeneID" id="95756041"/>
<dbReference type="InterPro" id="IPR008207">
    <property type="entry name" value="Sig_transdc_His_kin_Hpt_dom"/>
</dbReference>
<comment type="catalytic activity">
    <reaction evidence="1">
        <text>ATP + protein L-histidine = ADP + protein N-phospho-L-histidine.</text>
        <dbReference type="EC" id="2.7.13.3"/>
    </reaction>
</comment>
<dbReference type="InterPro" id="IPR036890">
    <property type="entry name" value="HATPase_C_sf"/>
</dbReference>
<dbReference type="InterPro" id="IPR004105">
    <property type="entry name" value="CheA-like_dim"/>
</dbReference>
<organism evidence="18 19">
    <name type="scientific">Cloacibacillus evryensis</name>
    <dbReference type="NCBI Taxonomy" id="508460"/>
    <lineage>
        <taxon>Bacteria</taxon>
        <taxon>Thermotogati</taxon>
        <taxon>Synergistota</taxon>
        <taxon>Synergistia</taxon>
        <taxon>Synergistales</taxon>
        <taxon>Synergistaceae</taxon>
        <taxon>Cloacibacillus</taxon>
    </lineage>
</organism>
<dbReference type="InterPro" id="IPR037006">
    <property type="entry name" value="CheA-like_homodim_sf"/>
</dbReference>
<dbReference type="PRINTS" id="PR00344">
    <property type="entry name" value="BCTRLSENSOR"/>
</dbReference>
<evidence type="ECO:0000256" key="4">
    <source>
        <dbReference type="ARBA" id="ARBA00021495"/>
    </source>
</evidence>
<feature type="domain" description="HPt" evidence="17">
    <location>
        <begin position="4"/>
        <end position="112"/>
    </location>
</feature>
<dbReference type="SUPFAM" id="SSF55874">
    <property type="entry name" value="ATPase domain of HSP90 chaperone/DNA topoisomerase II/histidine kinase"/>
    <property type="match status" value="1"/>
</dbReference>
<dbReference type="GO" id="GO:0000155">
    <property type="term" value="F:phosphorelay sensor kinase activity"/>
    <property type="evidence" value="ECO:0007669"/>
    <property type="project" value="InterPro"/>
</dbReference>
<keyword evidence="9" id="KW-0547">Nucleotide-binding</keyword>
<evidence type="ECO:0000256" key="14">
    <source>
        <dbReference type="PROSITE-ProRule" id="PRU00110"/>
    </source>
</evidence>
<name>A0AAW5K251_9BACT</name>
<dbReference type="GO" id="GO:0005737">
    <property type="term" value="C:cytoplasm"/>
    <property type="evidence" value="ECO:0007669"/>
    <property type="project" value="UniProtKB-SubCell"/>
</dbReference>
<dbReference type="PANTHER" id="PTHR43395">
    <property type="entry name" value="SENSOR HISTIDINE KINASE CHEA"/>
    <property type="match status" value="1"/>
</dbReference>
<evidence type="ECO:0000313" key="18">
    <source>
        <dbReference type="EMBL" id="MCQ4813951.1"/>
    </source>
</evidence>